<feature type="region of interest" description="Disordered" evidence="1">
    <location>
        <begin position="1"/>
        <end position="28"/>
    </location>
</feature>
<keyword evidence="3" id="KW-1185">Reference proteome</keyword>
<dbReference type="RefSeq" id="WP_344036495.1">
    <property type="nucleotide sequence ID" value="NZ_BAAAKE010000005.1"/>
</dbReference>
<evidence type="ECO:0008006" key="4">
    <source>
        <dbReference type="Google" id="ProtNLM"/>
    </source>
</evidence>
<dbReference type="Proteomes" id="UP001595833">
    <property type="component" value="Unassembled WGS sequence"/>
</dbReference>
<dbReference type="EMBL" id="JBHSJB010000007">
    <property type="protein sequence ID" value="MFC5053633.1"/>
    <property type="molecule type" value="Genomic_DNA"/>
</dbReference>
<evidence type="ECO:0000313" key="2">
    <source>
        <dbReference type="EMBL" id="MFC5053633.1"/>
    </source>
</evidence>
<evidence type="ECO:0000256" key="1">
    <source>
        <dbReference type="SAM" id="MobiDB-lite"/>
    </source>
</evidence>
<sequence>MVATTTKRAPRRAPAAKPRKAPAKASPKTAALTAVGDFEPIEIVTPETPVEQELIHLFSIDGVAYHVPANPPPAIALRFVRTAWQAGTELALAELLERMLGPEAYDALAECDAMTPEQLRSIMQHLQRLSMGTLDGPKGGSTRSA</sequence>
<name>A0ABV9XTE5_9PSEU</name>
<protein>
    <recommendedName>
        <fullName evidence="4">Tail assembly chaperone</fullName>
    </recommendedName>
</protein>
<accession>A0ABV9XTE5</accession>
<organism evidence="2 3">
    <name type="scientific">Saccharothrix xinjiangensis</name>
    <dbReference type="NCBI Taxonomy" id="204798"/>
    <lineage>
        <taxon>Bacteria</taxon>
        <taxon>Bacillati</taxon>
        <taxon>Actinomycetota</taxon>
        <taxon>Actinomycetes</taxon>
        <taxon>Pseudonocardiales</taxon>
        <taxon>Pseudonocardiaceae</taxon>
        <taxon>Saccharothrix</taxon>
    </lineage>
</organism>
<comment type="caution">
    <text evidence="2">The sequence shown here is derived from an EMBL/GenBank/DDBJ whole genome shotgun (WGS) entry which is preliminary data.</text>
</comment>
<evidence type="ECO:0000313" key="3">
    <source>
        <dbReference type="Proteomes" id="UP001595833"/>
    </source>
</evidence>
<feature type="compositionally biased region" description="Low complexity" evidence="1">
    <location>
        <begin position="1"/>
        <end position="16"/>
    </location>
</feature>
<proteinExistence type="predicted"/>
<reference evidence="3" key="1">
    <citation type="journal article" date="2019" name="Int. J. Syst. Evol. Microbiol.">
        <title>The Global Catalogue of Microorganisms (GCM) 10K type strain sequencing project: providing services to taxonomists for standard genome sequencing and annotation.</title>
        <authorList>
            <consortium name="The Broad Institute Genomics Platform"/>
            <consortium name="The Broad Institute Genome Sequencing Center for Infectious Disease"/>
            <person name="Wu L."/>
            <person name="Ma J."/>
        </authorList>
    </citation>
    <scope>NUCLEOTIDE SEQUENCE [LARGE SCALE GENOMIC DNA]</scope>
    <source>
        <strain evidence="3">KCTC 12848</strain>
    </source>
</reference>
<gene>
    <name evidence="2" type="ORF">ACFPFM_07660</name>
</gene>